<feature type="signal peptide" evidence="5">
    <location>
        <begin position="1"/>
        <end position="17"/>
    </location>
</feature>
<comment type="similarity">
    <text evidence="2">Belongs to the PBP/GOBP family.</text>
</comment>
<keyword evidence="3" id="KW-0964">Secreted</keyword>
<dbReference type="STRING" id="7244.B4M5P1"/>
<dbReference type="GO" id="GO:0005549">
    <property type="term" value="F:odorant binding"/>
    <property type="evidence" value="ECO:0007669"/>
    <property type="project" value="InterPro"/>
</dbReference>
<evidence type="ECO:0000256" key="1">
    <source>
        <dbReference type="ARBA" id="ARBA00004613"/>
    </source>
</evidence>
<dbReference type="InterPro" id="IPR036728">
    <property type="entry name" value="PBP_GOBP_sf"/>
</dbReference>
<dbReference type="PANTHER" id="PTHR11857">
    <property type="entry name" value="ODORANT BINDING PROTEIN-RELATED"/>
    <property type="match status" value="1"/>
</dbReference>
<comment type="subcellular location">
    <subcellularLocation>
        <location evidence="1">Secreted</location>
    </subcellularLocation>
</comment>
<keyword evidence="4 5" id="KW-0732">Signal</keyword>
<dbReference type="SUPFAM" id="SSF47565">
    <property type="entry name" value="Insect pheromone/odorant-binding proteins"/>
    <property type="match status" value="1"/>
</dbReference>
<evidence type="ECO:0000256" key="2">
    <source>
        <dbReference type="ARBA" id="ARBA00008098"/>
    </source>
</evidence>
<sequence>MLKYLIVCLALCTLAYADGEWVPKTADQIKEIRAECLKAHPLNVDQINKLKQLEFPDESEVRQYLLCTATKLDIFCTHEGYHADRLAKQFKMDLTEEEALQIAQSCIDSNVEKSPADVWAFRGHKCLMASKIGERVKAFIKAKQAEAAAAAAAKA</sequence>
<accession>B4M5P1</accession>
<dbReference type="PhylomeDB" id="B4M5P1"/>
<reference evidence="6 7" key="1">
    <citation type="journal article" date="2007" name="Nature">
        <title>Evolution of genes and genomes on the Drosophila phylogeny.</title>
        <authorList>
            <consortium name="Drosophila 12 Genomes Consortium"/>
            <person name="Clark A.G."/>
            <person name="Eisen M.B."/>
            <person name="Smith D.R."/>
            <person name="Bergman C.M."/>
            <person name="Oliver B."/>
            <person name="Markow T.A."/>
            <person name="Kaufman T.C."/>
            <person name="Kellis M."/>
            <person name="Gelbart W."/>
            <person name="Iyer V.N."/>
            <person name="Pollard D.A."/>
            <person name="Sackton T.B."/>
            <person name="Larracuente A.M."/>
            <person name="Singh N.D."/>
            <person name="Abad J.P."/>
            <person name="Abt D.N."/>
            <person name="Adryan B."/>
            <person name="Aguade M."/>
            <person name="Akashi H."/>
            <person name="Anderson W.W."/>
            <person name="Aquadro C.F."/>
            <person name="Ardell D.H."/>
            <person name="Arguello R."/>
            <person name="Artieri C.G."/>
            <person name="Barbash D.A."/>
            <person name="Barker D."/>
            <person name="Barsanti P."/>
            <person name="Batterham P."/>
            <person name="Batzoglou S."/>
            <person name="Begun D."/>
            <person name="Bhutkar A."/>
            <person name="Blanco E."/>
            <person name="Bosak S.A."/>
            <person name="Bradley R.K."/>
            <person name="Brand A.D."/>
            <person name="Brent M.R."/>
            <person name="Brooks A.N."/>
            <person name="Brown R.H."/>
            <person name="Butlin R.K."/>
            <person name="Caggese C."/>
            <person name="Calvi B.R."/>
            <person name="Bernardo de Carvalho A."/>
            <person name="Caspi A."/>
            <person name="Castrezana S."/>
            <person name="Celniker S.E."/>
            <person name="Chang J.L."/>
            <person name="Chapple C."/>
            <person name="Chatterji S."/>
            <person name="Chinwalla A."/>
            <person name="Civetta A."/>
            <person name="Clifton S.W."/>
            <person name="Comeron J.M."/>
            <person name="Costello J.C."/>
            <person name="Coyne J.A."/>
            <person name="Daub J."/>
            <person name="David R.G."/>
            <person name="Delcher A.L."/>
            <person name="Delehaunty K."/>
            <person name="Do C.B."/>
            <person name="Ebling H."/>
            <person name="Edwards K."/>
            <person name="Eickbush T."/>
            <person name="Evans J.D."/>
            <person name="Filipski A."/>
            <person name="Findeiss S."/>
            <person name="Freyhult E."/>
            <person name="Fulton L."/>
            <person name="Fulton R."/>
            <person name="Garcia A.C."/>
            <person name="Gardiner A."/>
            <person name="Garfield D.A."/>
            <person name="Garvin B.E."/>
            <person name="Gibson G."/>
            <person name="Gilbert D."/>
            <person name="Gnerre S."/>
            <person name="Godfrey J."/>
            <person name="Good R."/>
            <person name="Gotea V."/>
            <person name="Gravely B."/>
            <person name="Greenberg A.J."/>
            <person name="Griffiths-Jones S."/>
            <person name="Gross S."/>
            <person name="Guigo R."/>
            <person name="Gustafson E.A."/>
            <person name="Haerty W."/>
            <person name="Hahn M.W."/>
            <person name="Halligan D.L."/>
            <person name="Halpern A.L."/>
            <person name="Halter G.M."/>
            <person name="Han M.V."/>
            <person name="Heger A."/>
            <person name="Hillier L."/>
            <person name="Hinrichs A.S."/>
            <person name="Holmes I."/>
            <person name="Hoskins R.A."/>
            <person name="Hubisz M.J."/>
            <person name="Hultmark D."/>
            <person name="Huntley M.A."/>
            <person name="Jaffe D.B."/>
            <person name="Jagadeeshan S."/>
            <person name="Jeck W.R."/>
            <person name="Johnson J."/>
            <person name="Jones C.D."/>
            <person name="Jordan W.C."/>
            <person name="Karpen G.H."/>
            <person name="Kataoka E."/>
            <person name="Keightley P.D."/>
            <person name="Kheradpour P."/>
            <person name="Kirkness E.F."/>
            <person name="Koerich L.B."/>
            <person name="Kristiansen K."/>
            <person name="Kudrna D."/>
            <person name="Kulathinal R.J."/>
            <person name="Kumar S."/>
            <person name="Kwok R."/>
            <person name="Lander E."/>
            <person name="Langley C.H."/>
            <person name="Lapoint R."/>
            <person name="Lazzaro B.P."/>
            <person name="Lee S.J."/>
            <person name="Levesque L."/>
            <person name="Li R."/>
            <person name="Lin C.F."/>
            <person name="Lin M.F."/>
            <person name="Lindblad-Toh K."/>
            <person name="Llopart A."/>
            <person name="Long M."/>
            <person name="Low L."/>
            <person name="Lozovsky E."/>
            <person name="Lu J."/>
            <person name="Luo M."/>
            <person name="Machado C.A."/>
            <person name="Makalowski W."/>
            <person name="Marzo M."/>
            <person name="Matsuda M."/>
            <person name="Matzkin L."/>
            <person name="McAllister B."/>
            <person name="McBride C.S."/>
            <person name="McKernan B."/>
            <person name="McKernan K."/>
            <person name="Mendez-Lago M."/>
            <person name="Minx P."/>
            <person name="Mollenhauer M.U."/>
            <person name="Montooth K."/>
            <person name="Mount S.M."/>
            <person name="Mu X."/>
            <person name="Myers E."/>
            <person name="Negre B."/>
            <person name="Newfeld S."/>
            <person name="Nielsen R."/>
            <person name="Noor M.A."/>
            <person name="O'Grady P."/>
            <person name="Pachter L."/>
            <person name="Papaceit M."/>
            <person name="Parisi M.J."/>
            <person name="Parisi M."/>
            <person name="Parts L."/>
            <person name="Pedersen J.S."/>
            <person name="Pesole G."/>
            <person name="Phillippy A.M."/>
            <person name="Ponting C.P."/>
            <person name="Pop M."/>
            <person name="Porcelli D."/>
            <person name="Powell J.R."/>
            <person name="Prohaska S."/>
            <person name="Pruitt K."/>
            <person name="Puig M."/>
            <person name="Quesneville H."/>
            <person name="Ram K.R."/>
            <person name="Rand D."/>
            <person name="Rasmussen M.D."/>
            <person name="Reed L.K."/>
            <person name="Reenan R."/>
            <person name="Reily A."/>
            <person name="Remington K.A."/>
            <person name="Rieger T.T."/>
            <person name="Ritchie M.G."/>
            <person name="Robin C."/>
            <person name="Rogers Y.H."/>
            <person name="Rohde C."/>
            <person name="Rozas J."/>
            <person name="Rubenfield M.J."/>
            <person name="Ruiz A."/>
            <person name="Russo S."/>
            <person name="Salzberg S.L."/>
            <person name="Sanchez-Gracia A."/>
            <person name="Saranga D.J."/>
            <person name="Sato H."/>
            <person name="Schaeffer S.W."/>
            <person name="Schatz M.C."/>
            <person name="Schlenke T."/>
            <person name="Schwartz R."/>
            <person name="Segarra C."/>
            <person name="Singh R.S."/>
            <person name="Sirot L."/>
            <person name="Sirota M."/>
            <person name="Sisneros N.B."/>
            <person name="Smith C.D."/>
            <person name="Smith T.F."/>
            <person name="Spieth J."/>
            <person name="Stage D.E."/>
            <person name="Stark A."/>
            <person name="Stephan W."/>
            <person name="Strausberg R.L."/>
            <person name="Strempel S."/>
            <person name="Sturgill D."/>
            <person name="Sutton G."/>
            <person name="Sutton G.G."/>
            <person name="Tao W."/>
            <person name="Teichmann S."/>
            <person name="Tobari Y.N."/>
            <person name="Tomimura Y."/>
            <person name="Tsolas J.M."/>
            <person name="Valente V.L."/>
            <person name="Venter E."/>
            <person name="Venter J.C."/>
            <person name="Vicario S."/>
            <person name="Vieira F.G."/>
            <person name="Vilella A.J."/>
            <person name="Villasante A."/>
            <person name="Walenz B."/>
            <person name="Wang J."/>
            <person name="Wasserman M."/>
            <person name="Watts T."/>
            <person name="Wilson D."/>
            <person name="Wilson R.K."/>
            <person name="Wing R.A."/>
            <person name="Wolfner M.F."/>
            <person name="Wong A."/>
            <person name="Wong G.K."/>
            <person name="Wu C.I."/>
            <person name="Wu G."/>
            <person name="Yamamoto D."/>
            <person name="Yang H.P."/>
            <person name="Yang S.P."/>
            <person name="Yorke J.A."/>
            <person name="Yoshida K."/>
            <person name="Zdobnov E."/>
            <person name="Zhang P."/>
            <person name="Zhang Y."/>
            <person name="Zimin A.V."/>
            <person name="Baldwin J."/>
            <person name="Abdouelleil A."/>
            <person name="Abdulkadir J."/>
            <person name="Abebe A."/>
            <person name="Abera B."/>
            <person name="Abreu J."/>
            <person name="Acer S.C."/>
            <person name="Aftuck L."/>
            <person name="Alexander A."/>
            <person name="An P."/>
            <person name="Anderson E."/>
            <person name="Anderson S."/>
            <person name="Arachi H."/>
            <person name="Azer M."/>
            <person name="Bachantsang P."/>
            <person name="Barry A."/>
            <person name="Bayul T."/>
            <person name="Berlin A."/>
            <person name="Bessette D."/>
            <person name="Bloom T."/>
            <person name="Blye J."/>
            <person name="Boguslavskiy L."/>
            <person name="Bonnet C."/>
            <person name="Boukhgalter B."/>
            <person name="Bourzgui I."/>
            <person name="Brown A."/>
            <person name="Cahill P."/>
            <person name="Channer S."/>
            <person name="Cheshatsang Y."/>
            <person name="Chuda L."/>
            <person name="Citroen M."/>
            <person name="Collymore A."/>
            <person name="Cooke P."/>
            <person name="Costello M."/>
            <person name="D'Aco K."/>
            <person name="Daza R."/>
            <person name="De Haan G."/>
            <person name="DeGray S."/>
            <person name="DeMaso C."/>
            <person name="Dhargay N."/>
            <person name="Dooley K."/>
            <person name="Dooley E."/>
            <person name="Doricent M."/>
            <person name="Dorje P."/>
            <person name="Dorjee K."/>
            <person name="Dupes A."/>
            <person name="Elong R."/>
            <person name="Falk J."/>
            <person name="Farina A."/>
            <person name="Faro S."/>
            <person name="Ferguson D."/>
            <person name="Fisher S."/>
            <person name="Foley C.D."/>
            <person name="Franke A."/>
            <person name="Friedrich D."/>
            <person name="Gadbois L."/>
            <person name="Gearin G."/>
            <person name="Gearin C.R."/>
            <person name="Giannoukos G."/>
            <person name="Goode T."/>
            <person name="Graham J."/>
            <person name="Grandbois E."/>
            <person name="Grewal S."/>
            <person name="Gyaltsen K."/>
            <person name="Hafez N."/>
            <person name="Hagos B."/>
            <person name="Hall J."/>
            <person name="Henson C."/>
            <person name="Hollinger A."/>
            <person name="Honan T."/>
            <person name="Huard M.D."/>
            <person name="Hughes L."/>
            <person name="Hurhula B."/>
            <person name="Husby M.E."/>
            <person name="Kamat A."/>
            <person name="Kanga B."/>
            <person name="Kashin S."/>
            <person name="Khazanovich D."/>
            <person name="Kisner P."/>
            <person name="Lance K."/>
            <person name="Lara M."/>
            <person name="Lee W."/>
            <person name="Lennon N."/>
            <person name="Letendre F."/>
            <person name="LeVine R."/>
            <person name="Lipovsky A."/>
            <person name="Liu X."/>
            <person name="Liu J."/>
            <person name="Liu S."/>
            <person name="Lokyitsang T."/>
            <person name="Lokyitsang Y."/>
            <person name="Lubonja R."/>
            <person name="Lui A."/>
            <person name="MacDonald P."/>
            <person name="Magnisalis V."/>
            <person name="Maru K."/>
            <person name="Matthews C."/>
            <person name="McCusker W."/>
            <person name="McDonough S."/>
            <person name="Mehta T."/>
            <person name="Meldrim J."/>
            <person name="Meneus L."/>
            <person name="Mihai O."/>
            <person name="Mihalev A."/>
            <person name="Mihova T."/>
            <person name="Mittelman R."/>
            <person name="Mlenga V."/>
            <person name="Montmayeur A."/>
            <person name="Mulrain L."/>
            <person name="Navidi A."/>
            <person name="Naylor J."/>
            <person name="Negash T."/>
            <person name="Nguyen T."/>
            <person name="Nguyen N."/>
            <person name="Nicol R."/>
            <person name="Norbu C."/>
            <person name="Norbu N."/>
            <person name="Novod N."/>
            <person name="O'Neill B."/>
            <person name="Osman S."/>
            <person name="Markiewicz E."/>
            <person name="Oyono O.L."/>
            <person name="Patti C."/>
            <person name="Phunkhang P."/>
            <person name="Pierre F."/>
            <person name="Priest M."/>
            <person name="Raghuraman S."/>
            <person name="Rege F."/>
            <person name="Reyes R."/>
            <person name="Rise C."/>
            <person name="Rogov P."/>
            <person name="Ross K."/>
            <person name="Ryan E."/>
            <person name="Settipalli S."/>
            <person name="Shea T."/>
            <person name="Sherpa N."/>
            <person name="Shi L."/>
            <person name="Shih D."/>
            <person name="Sparrow T."/>
            <person name="Spaulding J."/>
            <person name="Stalker J."/>
            <person name="Stange-Thomann N."/>
            <person name="Stavropoulos S."/>
            <person name="Stone C."/>
            <person name="Strader C."/>
            <person name="Tesfaye S."/>
            <person name="Thomson T."/>
            <person name="Thoulutsang Y."/>
            <person name="Thoulutsang D."/>
            <person name="Topham K."/>
            <person name="Topping I."/>
            <person name="Tsamla T."/>
            <person name="Vassiliev H."/>
            <person name="Vo A."/>
            <person name="Wangchuk T."/>
            <person name="Wangdi T."/>
            <person name="Weiand M."/>
            <person name="Wilkinson J."/>
            <person name="Wilson A."/>
            <person name="Yadav S."/>
            <person name="Young G."/>
            <person name="Yu Q."/>
            <person name="Zembek L."/>
            <person name="Zhong D."/>
            <person name="Zimmer A."/>
            <person name="Zwirko Z."/>
            <person name="Jaffe D.B."/>
            <person name="Alvarez P."/>
            <person name="Brockman W."/>
            <person name="Butler J."/>
            <person name="Chin C."/>
            <person name="Gnerre S."/>
            <person name="Grabherr M."/>
            <person name="Kleber M."/>
            <person name="Mauceli E."/>
            <person name="MacCallum I."/>
        </authorList>
    </citation>
    <scope>NUCLEOTIDE SEQUENCE [LARGE SCALE GENOMIC DNA]</scope>
    <source>
        <strain evidence="7">Tucson 15010-1051.87</strain>
    </source>
</reference>
<evidence type="ECO:0000313" key="7">
    <source>
        <dbReference type="Proteomes" id="UP000008792"/>
    </source>
</evidence>
<dbReference type="eggNOG" id="ENOG502T8DT">
    <property type="taxonomic scope" value="Eukaryota"/>
</dbReference>
<dbReference type="HOGENOM" id="CLU_144993_1_0_1"/>
<dbReference type="Proteomes" id="UP000008792">
    <property type="component" value="Unassembled WGS sequence"/>
</dbReference>
<organism evidence="6 7">
    <name type="scientific">Drosophila virilis</name>
    <name type="common">Fruit fly</name>
    <dbReference type="NCBI Taxonomy" id="7244"/>
    <lineage>
        <taxon>Eukaryota</taxon>
        <taxon>Metazoa</taxon>
        <taxon>Ecdysozoa</taxon>
        <taxon>Arthropoda</taxon>
        <taxon>Hexapoda</taxon>
        <taxon>Insecta</taxon>
        <taxon>Pterygota</taxon>
        <taxon>Neoptera</taxon>
        <taxon>Endopterygota</taxon>
        <taxon>Diptera</taxon>
        <taxon>Brachycera</taxon>
        <taxon>Muscomorpha</taxon>
        <taxon>Ephydroidea</taxon>
        <taxon>Drosophilidae</taxon>
        <taxon>Drosophila</taxon>
    </lineage>
</organism>
<dbReference type="GO" id="GO:0007608">
    <property type="term" value="P:sensory perception of smell"/>
    <property type="evidence" value="ECO:0007669"/>
    <property type="project" value="TreeGrafter"/>
</dbReference>
<keyword evidence="7" id="KW-1185">Reference proteome</keyword>
<dbReference type="CDD" id="cd23992">
    <property type="entry name" value="PBP_GOBP"/>
    <property type="match status" value="1"/>
</dbReference>
<dbReference type="EMBL" id="CH940652">
    <property type="protein sequence ID" value="EDW58967.1"/>
    <property type="molecule type" value="Genomic_DNA"/>
</dbReference>
<dbReference type="OMA" id="QFKMDLS"/>
<dbReference type="Pfam" id="PF01395">
    <property type="entry name" value="PBP_GOBP"/>
    <property type="match status" value="1"/>
</dbReference>
<gene>
    <name evidence="6" type="primary">Dvir\Obp99c</name>
    <name evidence="6" type="ORF">Dvir_GJ10540</name>
</gene>
<dbReference type="PANTHER" id="PTHR11857:SF43">
    <property type="entry name" value="GEO07291P1-RELATED"/>
    <property type="match status" value="1"/>
</dbReference>
<evidence type="ECO:0000256" key="3">
    <source>
        <dbReference type="ARBA" id="ARBA00022525"/>
    </source>
</evidence>
<dbReference type="InParanoid" id="B4M5P1"/>
<dbReference type="Gene3D" id="1.10.238.20">
    <property type="entry name" value="Pheromone/general odorant binding protein domain"/>
    <property type="match status" value="1"/>
</dbReference>
<dbReference type="FunCoup" id="B4M5P1">
    <property type="interactions" value="39"/>
</dbReference>
<dbReference type="InterPro" id="IPR006170">
    <property type="entry name" value="PBP/GOBP"/>
</dbReference>
<proteinExistence type="inferred from homology"/>
<evidence type="ECO:0000313" key="6">
    <source>
        <dbReference type="EMBL" id="EDW58967.1"/>
    </source>
</evidence>
<name>B4M5P1_DROVI</name>
<dbReference type="SMART" id="SM00708">
    <property type="entry name" value="PhBP"/>
    <property type="match status" value="1"/>
</dbReference>
<evidence type="ECO:0000256" key="4">
    <source>
        <dbReference type="ARBA" id="ARBA00022729"/>
    </source>
</evidence>
<feature type="chain" id="PRO_5002817276" evidence="5">
    <location>
        <begin position="18"/>
        <end position="155"/>
    </location>
</feature>
<dbReference type="KEGG" id="dvi:6632722"/>
<dbReference type="AlphaFoldDB" id="B4M5P1"/>
<dbReference type="GO" id="GO:0005615">
    <property type="term" value="C:extracellular space"/>
    <property type="evidence" value="ECO:0007669"/>
    <property type="project" value="TreeGrafter"/>
</dbReference>
<dbReference type="OrthoDB" id="8194670at2759"/>
<protein>
    <submittedName>
        <fullName evidence="6">Odorant-binding protein 99c</fullName>
    </submittedName>
</protein>
<evidence type="ECO:0000256" key="5">
    <source>
        <dbReference type="SAM" id="SignalP"/>
    </source>
</evidence>